<evidence type="ECO:0000313" key="3">
    <source>
        <dbReference type="EMBL" id="PQJ13056.1"/>
    </source>
</evidence>
<dbReference type="InterPro" id="IPR050410">
    <property type="entry name" value="CCR4/nocturin_mRNA_transcr"/>
</dbReference>
<keyword evidence="3" id="KW-0255">Endonuclease</keyword>
<keyword evidence="3" id="KW-0540">Nuclease</keyword>
<dbReference type="EMBL" id="PPSL01000001">
    <property type="protein sequence ID" value="PQJ13056.1"/>
    <property type="molecule type" value="Genomic_DNA"/>
</dbReference>
<evidence type="ECO:0000256" key="1">
    <source>
        <dbReference type="SAM" id="SignalP"/>
    </source>
</evidence>
<accession>A0A2S7T2S2</accession>
<reference evidence="3 4" key="1">
    <citation type="submission" date="2018-01" db="EMBL/GenBank/DDBJ databases">
        <title>A novel member of the phylum Bacteroidetes isolated from glacier ice.</title>
        <authorList>
            <person name="Liu Q."/>
            <person name="Xin Y.-H."/>
        </authorList>
    </citation>
    <scope>NUCLEOTIDE SEQUENCE [LARGE SCALE GENOMIC DNA]</scope>
    <source>
        <strain evidence="3 4">RB1R16</strain>
    </source>
</reference>
<dbReference type="PANTHER" id="PTHR12121:SF36">
    <property type="entry name" value="ENDONUCLEASE_EXONUCLEASE_PHOSPHATASE DOMAIN-CONTAINING PROTEIN"/>
    <property type="match status" value="1"/>
</dbReference>
<protein>
    <submittedName>
        <fullName evidence="3">Endonuclease</fullName>
    </submittedName>
</protein>
<comment type="caution">
    <text evidence="3">The sequence shown here is derived from an EMBL/GenBank/DDBJ whole genome shotgun (WGS) entry which is preliminary data.</text>
</comment>
<dbReference type="InterPro" id="IPR036691">
    <property type="entry name" value="Endo/exonu/phosph_ase_sf"/>
</dbReference>
<keyword evidence="4" id="KW-1185">Reference proteome</keyword>
<name>A0A2S7T2S2_9BACT</name>
<dbReference type="Gene3D" id="3.60.10.10">
    <property type="entry name" value="Endonuclease/exonuclease/phosphatase"/>
    <property type="match status" value="1"/>
</dbReference>
<sequence length="279" mass="31507">MMQRITSILAIFVFLSAAVSAQHITIGTYNLRYDNPADAGNLWKDRAPTVASLIKFYDFDILGTQEGLKNQLDDISTALPIYARYGVGRDDGIDAGEHSAIFFKKDRFILKDKGDFWLSETPDKPTLGWDATCCKRICSWVQLKDKQSGKMLWVFNAHYDHQGQIAREESSKLILKKIKEIAGDNIVILTGDLNGGYSTDCYKIIATSGTLKDTYEQADHPYTNNPSFNGFGKQIDGSDIIDHIFTTKHFKIKRWGILSDTYHGKYPSDHFPVLAEVEY</sequence>
<dbReference type="GO" id="GO:0000175">
    <property type="term" value="F:3'-5'-RNA exonuclease activity"/>
    <property type="evidence" value="ECO:0007669"/>
    <property type="project" value="TreeGrafter"/>
</dbReference>
<evidence type="ECO:0000259" key="2">
    <source>
        <dbReference type="Pfam" id="PF03372"/>
    </source>
</evidence>
<evidence type="ECO:0000313" key="4">
    <source>
        <dbReference type="Proteomes" id="UP000239872"/>
    </source>
</evidence>
<dbReference type="CDD" id="cd09083">
    <property type="entry name" value="EEP-1"/>
    <property type="match status" value="1"/>
</dbReference>
<feature type="domain" description="Endonuclease/exonuclease/phosphatase" evidence="2">
    <location>
        <begin position="28"/>
        <end position="270"/>
    </location>
</feature>
<dbReference type="RefSeq" id="WP_105037940.1">
    <property type="nucleotide sequence ID" value="NZ_PPSL01000001.1"/>
</dbReference>
<keyword evidence="3" id="KW-0378">Hydrolase</keyword>
<dbReference type="Pfam" id="PF03372">
    <property type="entry name" value="Exo_endo_phos"/>
    <property type="match status" value="1"/>
</dbReference>
<dbReference type="SUPFAM" id="SSF56219">
    <property type="entry name" value="DNase I-like"/>
    <property type="match status" value="1"/>
</dbReference>
<feature type="signal peptide" evidence="1">
    <location>
        <begin position="1"/>
        <end position="21"/>
    </location>
</feature>
<gene>
    <name evidence="3" type="ORF">CJD36_004750</name>
</gene>
<proteinExistence type="predicted"/>
<keyword evidence="1" id="KW-0732">Signal</keyword>
<dbReference type="Proteomes" id="UP000239872">
    <property type="component" value="Unassembled WGS sequence"/>
</dbReference>
<dbReference type="GO" id="GO:0004519">
    <property type="term" value="F:endonuclease activity"/>
    <property type="evidence" value="ECO:0007669"/>
    <property type="project" value="UniProtKB-KW"/>
</dbReference>
<dbReference type="AlphaFoldDB" id="A0A2S7T2S2"/>
<dbReference type="InterPro" id="IPR005135">
    <property type="entry name" value="Endo/exonuclease/phosphatase"/>
</dbReference>
<dbReference type="OrthoDB" id="9793162at2"/>
<dbReference type="PANTHER" id="PTHR12121">
    <property type="entry name" value="CARBON CATABOLITE REPRESSOR PROTEIN 4"/>
    <property type="match status" value="1"/>
</dbReference>
<feature type="chain" id="PRO_5015546842" evidence="1">
    <location>
        <begin position="22"/>
        <end position="279"/>
    </location>
</feature>
<organism evidence="3 4">
    <name type="scientific">Flavipsychrobacter stenotrophus</name>
    <dbReference type="NCBI Taxonomy" id="2077091"/>
    <lineage>
        <taxon>Bacteria</taxon>
        <taxon>Pseudomonadati</taxon>
        <taxon>Bacteroidota</taxon>
        <taxon>Chitinophagia</taxon>
        <taxon>Chitinophagales</taxon>
        <taxon>Chitinophagaceae</taxon>
        <taxon>Flavipsychrobacter</taxon>
    </lineage>
</organism>